<reference evidence="1 2" key="1">
    <citation type="submission" date="2020-03" db="EMBL/GenBank/DDBJ databases">
        <title>Roseomonas selenitidurans sp. nov. isolated from urban soil.</title>
        <authorList>
            <person name="Liu H."/>
        </authorList>
    </citation>
    <scope>NUCLEOTIDE SEQUENCE [LARGE SCALE GENOMIC DNA]</scope>
    <source>
        <strain evidence="1 2">BU-1</strain>
    </source>
</reference>
<dbReference type="Proteomes" id="UP000787635">
    <property type="component" value="Unassembled WGS sequence"/>
</dbReference>
<comment type="caution">
    <text evidence="1">The sequence shown here is derived from an EMBL/GenBank/DDBJ whole genome shotgun (WGS) entry which is preliminary data.</text>
</comment>
<dbReference type="RefSeq" id="WP_168034317.1">
    <property type="nucleotide sequence ID" value="NZ_JAAVNE010000049.1"/>
</dbReference>
<gene>
    <name evidence="1" type="ORF">HEQ75_22205</name>
</gene>
<organism evidence="1 2">
    <name type="scientific">Falsiroseomonas selenitidurans</name>
    <dbReference type="NCBI Taxonomy" id="2716335"/>
    <lineage>
        <taxon>Bacteria</taxon>
        <taxon>Pseudomonadati</taxon>
        <taxon>Pseudomonadota</taxon>
        <taxon>Alphaproteobacteria</taxon>
        <taxon>Acetobacterales</taxon>
        <taxon>Roseomonadaceae</taxon>
        <taxon>Falsiroseomonas</taxon>
    </lineage>
</organism>
<keyword evidence="2" id="KW-1185">Reference proteome</keyword>
<accession>A0ABX1EDI2</accession>
<protein>
    <submittedName>
        <fullName evidence="1">DUF1269 domain-containing protein</fullName>
    </submittedName>
</protein>
<name>A0ABX1EDI2_9PROT</name>
<proteinExistence type="predicted"/>
<sequence length="193" mass="20309">MSMIAEPRLKSVAPKPSVKDAVDHARAAAQELHGALSDAAATVHGTAVVHRDDRGRFEVDTKETHPVFATAVGVGIGALLGVLGGPVGIAVGAAAGAAIGGSIDLDRSDVREAAADDAGLVIARGQSAVIADVSEEGIEAIGERMRNLGGTVHRRSKSSLEVEASLDRGFYPYEDYLYPYEYVPSRYAFYYPR</sequence>
<evidence type="ECO:0000313" key="1">
    <source>
        <dbReference type="EMBL" id="NKC33592.1"/>
    </source>
</evidence>
<dbReference type="EMBL" id="JAAVNE010000049">
    <property type="protein sequence ID" value="NKC33592.1"/>
    <property type="molecule type" value="Genomic_DNA"/>
</dbReference>
<evidence type="ECO:0000313" key="2">
    <source>
        <dbReference type="Proteomes" id="UP000787635"/>
    </source>
</evidence>